<evidence type="ECO:0000313" key="3">
    <source>
        <dbReference type="Proteomes" id="UP000320839"/>
    </source>
</evidence>
<sequence>MRIKNLLVISACDSSMSSWGNLWIDQIQKFNVDWKIFDLGGFHRGAPVDFATRELTEPEPDRQRSDFKPRLILQALRCFRRPVLWLNPDAFLVQHLHDVLARVDLAVTVNRPEEWNLYKRNGHNKREAVDAGVIFANPTPASEQFIHKWAALADEQNDQAALNLLFKEITYRNAVGNVSGARVRLLSTEIYNSHYFTEKSVMEKAKILHFKGDHSRIADAASYGINGGAGAANAATEDYKLRVGQRGTGKNGWLHLDSHPSADIVAEIPPLPASVTNRKWQLIEGIHVWEHFHKWEAEKLASCFHDVLAPGGKLVLECPNLEIACRSLLGGYKDSNSYHMHVFYGDPHHEDPAYVHRWGYTPESLKHQLIEFGGFQADDVCIEPAQFHVPDRDFRIVARKR</sequence>
<organism evidence="2 3">
    <name type="scientific">Gimesia panareensis</name>
    <dbReference type="NCBI Taxonomy" id="2527978"/>
    <lineage>
        <taxon>Bacteria</taxon>
        <taxon>Pseudomonadati</taxon>
        <taxon>Planctomycetota</taxon>
        <taxon>Planctomycetia</taxon>
        <taxon>Planctomycetales</taxon>
        <taxon>Planctomycetaceae</taxon>
        <taxon>Gimesia</taxon>
    </lineage>
</organism>
<evidence type="ECO:0000313" key="2">
    <source>
        <dbReference type="EMBL" id="QDV17188.1"/>
    </source>
</evidence>
<proteinExistence type="predicted"/>
<dbReference type="GO" id="GO:0016740">
    <property type="term" value="F:transferase activity"/>
    <property type="evidence" value="ECO:0007669"/>
    <property type="project" value="UniProtKB-KW"/>
</dbReference>
<accession>A0A518FLE9</accession>
<name>A0A518FLE9_9PLAN</name>
<dbReference type="InterPro" id="IPR029063">
    <property type="entry name" value="SAM-dependent_MTases_sf"/>
</dbReference>
<dbReference type="RefSeq" id="WP_145455200.1">
    <property type="nucleotide sequence ID" value="NZ_CP036317.1"/>
</dbReference>
<dbReference type="Proteomes" id="UP000320839">
    <property type="component" value="Chromosome"/>
</dbReference>
<protein>
    <submittedName>
        <fullName evidence="2">Nucleotide-diphospho-sugar transferase</fullName>
    </submittedName>
</protein>
<dbReference type="OrthoDB" id="460413at2"/>
<feature type="domain" description="Nucleotide-diphospho-sugar transferase" evidence="1">
    <location>
        <begin position="86"/>
        <end position="203"/>
    </location>
</feature>
<keyword evidence="2" id="KW-0808">Transferase</keyword>
<reference evidence="2 3" key="1">
    <citation type="submission" date="2019-02" db="EMBL/GenBank/DDBJ databases">
        <title>Deep-cultivation of Planctomycetes and their phenomic and genomic characterization uncovers novel biology.</title>
        <authorList>
            <person name="Wiegand S."/>
            <person name="Jogler M."/>
            <person name="Boedeker C."/>
            <person name="Pinto D."/>
            <person name="Vollmers J."/>
            <person name="Rivas-Marin E."/>
            <person name="Kohn T."/>
            <person name="Peeters S.H."/>
            <person name="Heuer A."/>
            <person name="Rast P."/>
            <person name="Oberbeckmann S."/>
            <person name="Bunk B."/>
            <person name="Jeske O."/>
            <person name="Meyerdierks A."/>
            <person name="Storesund J.E."/>
            <person name="Kallscheuer N."/>
            <person name="Luecker S."/>
            <person name="Lage O.M."/>
            <person name="Pohl T."/>
            <person name="Merkel B.J."/>
            <person name="Hornburger P."/>
            <person name="Mueller R.-W."/>
            <person name="Bruemmer F."/>
            <person name="Labrenz M."/>
            <person name="Spormann A.M."/>
            <person name="Op den Camp H."/>
            <person name="Overmann J."/>
            <person name="Amann R."/>
            <person name="Jetten M.S.M."/>
            <person name="Mascher T."/>
            <person name="Medema M.H."/>
            <person name="Devos D.P."/>
            <person name="Kaster A.-K."/>
            <person name="Ovreas L."/>
            <person name="Rohde M."/>
            <person name="Galperin M.Y."/>
            <person name="Jogler C."/>
        </authorList>
    </citation>
    <scope>NUCLEOTIDE SEQUENCE [LARGE SCALE GENOMIC DNA]</scope>
    <source>
        <strain evidence="2 3">Pan153</strain>
    </source>
</reference>
<dbReference type="Gene3D" id="3.40.50.150">
    <property type="entry name" value="Vaccinia Virus protein VP39"/>
    <property type="match status" value="1"/>
</dbReference>
<dbReference type="SUPFAM" id="SSF53335">
    <property type="entry name" value="S-adenosyl-L-methionine-dependent methyltransferases"/>
    <property type="match status" value="1"/>
</dbReference>
<dbReference type="AlphaFoldDB" id="A0A518FLE9"/>
<dbReference type="EMBL" id="CP036317">
    <property type="protein sequence ID" value="QDV17188.1"/>
    <property type="molecule type" value="Genomic_DNA"/>
</dbReference>
<dbReference type="Pfam" id="PF03407">
    <property type="entry name" value="Nucleotid_trans"/>
    <property type="match status" value="1"/>
</dbReference>
<dbReference type="InterPro" id="IPR005069">
    <property type="entry name" value="Nucl-diP-sugar_transferase"/>
</dbReference>
<evidence type="ECO:0000259" key="1">
    <source>
        <dbReference type="Pfam" id="PF03407"/>
    </source>
</evidence>
<gene>
    <name evidence="2" type="ORF">Pan153_18230</name>
</gene>